<dbReference type="SFLD" id="SFLDG01135">
    <property type="entry name" value="C1.5.6:_HAD__Beta-PGM__Phospha"/>
    <property type="match status" value="1"/>
</dbReference>
<dbReference type="Gene3D" id="1.10.150.240">
    <property type="entry name" value="Putative phosphatase, domain 2"/>
    <property type="match status" value="1"/>
</dbReference>
<dbReference type="NCBIfam" id="TIGR01549">
    <property type="entry name" value="HAD-SF-IA-v1"/>
    <property type="match status" value="1"/>
</dbReference>
<keyword evidence="1" id="KW-0378">Hydrolase</keyword>
<dbReference type="InterPro" id="IPR041492">
    <property type="entry name" value="HAD_2"/>
</dbReference>
<dbReference type="PANTHER" id="PTHR43434">
    <property type="entry name" value="PHOSPHOGLYCOLATE PHOSPHATASE"/>
    <property type="match status" value="1"/>
</dbReference>
<dbReference type="AlphaFoldDB" id="A0A7W3UKS0"/>
<dbReference type="SFLD" id="SFLDS00003">
    <property type="entry name" value="Haloacid_Dehalogenase"/>
    <property type="match status" value="1"/>
</dbReference>
<dbReference type="InterPro" id="IPR050155">
    <property type="entry name" value="HAD-like_hydrolase_sf"/>
</dbReference>
<dbReference type="GO" id="GO:0005829">
    <property type="term" value="C:cytosol"/>
    <property type="evidence" value="ECO:0007669"/>
    <property type="project" value="TreeGrafter"/>
</dbReference>
<dbReference type="Pfam" id="PF13419">
    <property type="entry name" value="HAD_2"/>
    <property type="match status" value="1"/>
</dbReference>
<comment type="caution">
    <text evidence="1">The sequence shown here is derived from an EMBL/GenBank/DDBJ whole genome shotgun (WGS) entry which is preliminary data.</text>
</comment>
<dbReference type="InterPro" id="IPR006439">
    <property type="entry name" value="HAD-SF_hydro_IA"/>
</dbReference>
<evidence type="ECO:0000313" key="1">
    <source>
        <dbReference type="EMBL" id="MBB1097329.1"/>
    </source>
</evidence>
<dbReference type="InterPro" id="IPR036412">
    <property type="entry name" value="HAD-like_sf"/>
</dbReference>
<dbReference type="Gene3D" id="3.40.50.1000">
    <property type="entry name" value="HAD superfamily/HAD-like"/>
    <property type="match status" value="1"/>
</dbReference>
<dbReference type="InterPro" id="IPR023198">
    <property type="entry name" value="PGP-like_dom2"/>
</dbReference>
<reference evidence="1 2" key="1">
    <citation type="submission" date="2020-07" db="EMBL/GenBank/DDBJ databases">
        <title>Description of Limosilactobacillus balticus sp. nov., Limosilactobacillus agrestis sp. nov., Limosilactobacillus albertensis sp. nov., Limosilactobacillus rudii sp. nov., Limosilactobacillus fastidiosus sp. nov., five novel Limosilactobacillus species isolated from the vertebrate gastrointestinal tract, and proposal of 6 subspecies of Limosilactobacillus reuteri adapted to the gastrointestinal tract of specific vertebrate hosts.</title>
        <authorList>
            <person name="Li F."/>
            <person name="Cheng C."/>
            <person name="Zheng J."/>
            <person name="Quevedo R.M."/>
            <person name="Li J."/>
            <person name="Roos S."/>
            <person name="Gaenzle M.G."/>
            <person name="Walter J."/>
        </authorList>
    </citation>
    <scope>NUCLEOTIDE SEQUENCE [LARGE SCALE GENOMIC DNA]</scope>
    <source>
        <strain evidence="1 2">STM2_1</strain>
    </source>
</reference>
<dbReference type="GO" id="GO:0006281">
    <property type="term" value="P:DNA repair"/>
    <property type="evidence" value="ECO:0007669"/>
    <property type="project" value="TreeGrafter"/>
</dbReference>
<keyword evidence="2" id="KW-1185">Reference proteome</keyword>
<evidence type="ECO:0000313" key="2">
    <source>
        <dbReference type="Proteomes" id="UP000517106"/>
    </source>
</evidence>
<dbReference type="PANTHER" id="PTHR43434:SF13">
    <property type="entry name" value="PHOSPHOGLYCOLATE PHOSPHATASE"/>
    <property type="match status" value="1"/>
</dbReference>
<dbReference type="RefSeq" id="WP_182596067.1">
    <property type="nucleotide sequence ID" value="NZ_JACIVA010000045.1"/>
</dbReference>
<sequence>MTIKNFIFDIDGTLIDTFQMYMPALLETLENHGYHFSDPAGIEKQLYGIAAVDALHKLGVPADDISALDREWIQKAYQKVDQVKVLPGIPAVLKNLASRTQTRMAIVTSKTREEYKKYFQDKYDFAKYFSIAVTANDTEKHKPAPDPLLLAMRQLNAKAEEVVYVGDMQTDLSAAKMAGIKFAGANYGSVFPEKLVNADFKLVTPADLLKI</sequence>
<dbReference type="GO" id="GO:0008967">
    <property type="term" value="F:phosphoglycolate phosphatase activity"/>
    <property type="evidence" value="ECO:0007669"/>
    <property type="project" value="TreeGrafter"/>
</dbReference>
<proteinExistence type="predicted"/>
<dbReference type="Proteomes" id="UP000517106">
    <property type="component" value="Unassembled WGS sequence"/>
</dbReference>
<dbReference type="SFLD" id="SFLDG01129">
    <property type="entry name" value="C1.5:_HAD__Beta-PGM__Phosphata"/>
    <property type="match status" value="1"/>
</dbReference>
<name>A0A7W3UKS0_9LACO</name>
<accession>A0A7W3UKS0</accession>
<dbReference type="PRINTS" id="PR00413">
    <property type="entry name" value="HADHALOGNASE"/>
</dbReference>
<dbReference type="EMBL" id="JACIVA010000045">
    <property type="protein sequence ID" value="MBB1097329.1"/>
    <property type="molecule type" value="Genomic_DNA"/>
</dbReference>
<protein>
    <submittedName>
        <fullName evidence="1">HAD family hydrolase</fullName>
    </submittedName>
</protein>
<dbReference type="SUPFAM" id="SSF56784">
    <property type="entry name" value="HAD-like"/>
    <property type="match status" value="1"/>
</dbReference>
<dbReference type="InterPro" id="IPR023214">
    <property type="entry name" value="HAD_sf"/>
</dbReference>
<gene>
    <name evidence="1" type="ORF">H5S09_05190</name>
</gene>
<organism evidence="1 2">
    <name type="scientific">Limosilactobacillus rudii</name>
    <dbReference type="NCBI Taxonomy" id="2759755"/>
    <lineage>
        <taxon>Bacteria</taxon>
        <taxon>Bacillati</taxon>
        <taxon>Bacillota</taxon>
        <taxon>Bacilli</taxon>
        <taxon>Lactobacillales</taxon>
        <taxon>Lactobacillaceae</taxon>
        <taxon>Limosilactobacillus</taxon>
    </lineage>
</organism>